<keyword evidence="10" id="KW-1185">Reference proteome</keyword>
<dbReference type="GO" id="GO:0015288">
    <property type="term" value="F:porin activity"/>
    <property type="evidence" value="ECO:0007669"/>
    <property type="project" value="TreeGrafter"/>
</dbReference>
<dbReference type="InterPro" id="IPR003423">
    <property type="entry name" value="OMP_efflux"/>
</dbReference>
<keyword evidence="4" id="KW-1134">Transmembrane beta strand</keyword>
<feature type="chain" id="PRO_5022230752" evidence="8">
    <location>
        <begin position="21"/>
        <end position="393"/>
    </location>
</feature>
<organism evidence="9 10">
    <name type="scientific">Chitinophaga cymbidii</name>
    <dbReference type="NCBI Taxonomy" id="1096750"/>
    <lineage>
        <taxon>Bacteria</taxon>
        <taxon>Pseudomonadati</taxon>
        <taxon>Bacteroidota</taxon>
        <taxon>Chitinophagia</taxon>
        <taxon>Chitinophagales</taxon>
        <taxon>Chitinophagaceae</taxon>
        <taxon>Chitinophaga</taxon>
    </lineage>
</organism>
<sequence length="393" mass="45167">MRKIILYIMLLCLSALRLPAQSTLDTVLKRIERNNKDIRAEQQRVAAVKAGYKTGLTLYDPQVSIDYLKGYPATAGNQTDLLVSQGFDFPTAYGFRKKVAGLKSTQTGYEGARNRQEIMLEAKLASLRLVYLNKRESLLLKRQAEAETFYRDYERKYELKDATILDLNKARLQLANIRTDLRLVQAGKKQFTQQLTALNGGKPVIMEDTAYPPQPALPVLDTLEQTIEAVDPTLRMLQAQQSAGEAEVRLSKALRLPKLEAGYRYQGILGQRFHGGHFGLSIPLWENRNKVNAQQERARWYESQVEAHRTEHYNEVKELYEKYSQLKDSYILYGEELGKLSSEDLLKKSLKAGQITTLEYFMEQTLFYESQDRYLEIEAELQRTVAELLKYSL</sequence>
<evidence type="ECO:0000256" key="3">
    <source>
        <dbReference type="ARBA" id="ARBA00022448"/>
    </source>
</evidence>
<dbReference type="AlphaFoldDB" id="A0A512RPX6"/>
<evidence type="ECO:0000313" key="10">
    <source>
        <dbReference type="Proteomes" id="UP000321436"/>
    </source>
</evidence>
<keyword evidence="3" id="KW-0813">Transport</keyword>
<comment type="subcellular location">
    <subcellularLocation>
        <location evidence="1">Cell outer membrane</location>
    </subcellularLocation>
</comment>
<evidence type="ECO:0000256" key="8">
    <source>
        <dbReference type="SAM" id="SignalP"/>
    </source>
</evidence>
<dbReference type="OrthoDB" id="712316at2"/>
<keyword evidence="6" id="KW-0472">Membrane</keyword>
<dbReference type="Proteomes" id="UP000321436">
    <property type="component" value="Unassembled WGS sequence"/>
</dbReference>
<evidence type="ECO:0000256" key="4">
    <source>
        <dbReference type="ARBA" id="ARBA00022452"/>
    </source>
</evidence>
<evidence type="ECO:0000256" key="6">
    <source>
        <dbReference type="ARBA" id="ARBA00023136"/>
    </source>
</evidence>
<dbReference type="GO" id="GO:0015562">
    <property type="term" value="F:efflux transmembrane transporter activity"/>
    <property type="evidence" value="ECO:0007669"/>
    <property type="project" value="InterPro"/>
</dbReference>
<evidence type="ECO:0000313" key="9">
    <source>
        <dbReference type="EMBL" id="GEP97749.1"/>
    </source>
</evidence>
<comment type="similarity">
    <text evidence="2">Belongs to the outer membrane factor (OMF) (TC 1.B.17) family.</text>
</comment>
<dbReference type="EMBL" id="BKAU01000005">
    <property type="protein sequence ID" value="GEP97749.1"/>
    <property type="molecule type" value="Genomic_DNA"/>
</dbReference>
<name>A0A512RPX6_9BACT</name>
<dbReference type="Pfam" id="PF02321">
    <property type="entry name" value="OEP"/>
    <property type="match status" value="1"/>
</dbReference>
<proteinExistence type="inferred from homology"/>
<gene>
    <name evidence="9" type="ORF">CCY01nite_40090</name>
</gene>
<comment type="caution">
    <text evidence="9">The sequence shown here is derived from an EMBL/GenBank/DDBJ whole genome shotgun (WGS) entry which is preliminary data.</text>
</comment>
<dbReference type="GO" id="GO:1990281">
    <property type="term" value="C:efflux pump complex"/>
    <property type="evidence" value="ECO:0007669"/>
    <property type="project" value="TreeGrafter"/>
</dbReference>
<dbReference type="SUPFAM" id="SSF56954">
    <property type="entry name" value="Outer membrane efflux proteins (OEP)"/>
    <property type="match status" value="1"/>
</dbReference>
<reference evidence="9 10" key="1">
    <citation type="submission" date="2019-07" db="EMBL/GenBank/DDBJ databases">
        <title>Whole genome shotgun sequence of Chitinophaga cymbidii NBRC 109752.</title>
        <authorList>
            <person name="Hosoyama A."/>
            <person name="Uohara A."/>
            <person name="Ohji S."/>
            <person name="Ichikawa N."/>
        </authorList>
    </citation>
    <scope>NUCLEOTIDE SEQUENCE [LARGE SCALE GENOMIC DNA]</scope>
    <source>
        <strain evidence="9 10">NBRC 109752</strain>
    </source>
</reference>
<evidence type="ECO:0000256" key="5">
    <source>
        <dbReference type="ARBA" id="ARBA00022692"/>
    </source>
</evidence>
<dbReference type="PANTHER" id="PTHR30026:SF20">
    <property type="entry name" value="OUTER MEMBRANE PROTEIN TOLC"/>
    <property type="match status" value="1"/>
</dbReference>
<protein>
    <submittedName>
        <fullName evidence="9">Transporter</fullName>
    </submittedName>
</protein>
<evidence type="ECO:0000256" key="1">
    <source>
        <dbReference type="ARBA" id="ARBA00004442"/>
    </source>
</evidence>
<dbReference type="RefSeq" id="WP_146865638.1">
    <property type="nucleotide sequence ID" value="NZ_BKAU01000005.1"/>
</dbReference>
<dbReference type="Gene3D" id="1.20.1600.10">
    <property type="entry name" value="Outer membrane efflux proteins (OEP)"/>
    <property type="match status" value="1"/>
</dbReference>
<keyword evidence="5" id="KW-0812">Transmembrane</keyword>
<dbReference type="InterPro" id="IPR051906">
    <property type="entry name" value="TolC-like"/>
</dbReference>
<keyword evidence="7" id="KW-0998">Cell outer membrane</keyword>
<dbReference type="PANTHER" id="PTHR30026">
    <property type="entry name" value="OUTER MEMBRANE PROTEIN TOLC"/>
    <property type="match status" value="1"/>
</dbReference>
<evidence type="ECO:0000256" key="7">
    <source>
        <dbReference type="ARBA" id="ARBA00023237"/>
    </source>
</evidence>
<keyword evidence="8" id="KW-0732">Signal</keyword>
<evidence type="ECO:0000256" key="2">
    <source>
        <dbReference type="ARBA" id="ARBA00007613"/>
    </source>
</evidence>
<feature type="signal peptide" evidence="8">
    <location>
        <begin position="1"/>
        <end position="20"/>
    </location>
</feature>
<accession>A0A512RPX6</accession>
<dbReference type="GO" id="GO:0009279">
    <property type="term" value="C:cell outer membrane"/>
    <property type="evidence" value="ECO:0007669"/>
    <property type="project" value="UniProtKB-SubCell"/>
</dbReference>